<gene>
    <name evidence="1" type="ORF">NG743_09490</name>
</gene>
<organism evidence="1 2">
    <name type="scientific">Dolichospermum heterosporum TAC447</name>
    <dbReference type="NCBI Taxonomy" id="747523"/>
    <lineage>
        <taxon>Bacteria</taxon>
        <taxon>Bacillati</taxon>
        <taxon>Cyanobacteriota</taxon>
        <taxon>Cyanophyceae</taxon>
        <taxon>Nostocales</taxon>
        <taxon>Aphanizomenonaceae</taxon>
        <taxon>Dolichospermum</taxon>
        <taxon>Dolichospermum heterosporum</taxon>
    </lineage>
</organism>
<evidence type="ECO:0000313" key="2">
    <source>
        <dbReference type="Proteomes" id="UP001057561"/>
    </source>
</evidence>
<dbReference type="RefSeq" id="WP_257121898.1">
    <property type="nucleotide sequence ID" value="NZ_CP099464.1"/>
</dbReference>
<keyword evidence="2" id="KW-1185">Reference proteome</keyword>
<dbReference type="Proteomes" id="UP001057561">
    <property type="component" value="Chromosome"/>
</dbReference>
<sequence length="351" mass="38073">MPVPILILITQIAVPLVTGACIGKAVGHTGFAISNFSKAQSIGKSAEHNYHNVCLQLKWDVKQLGLLAEQYGQTQLHAVSTINKVYALLDSPKILQSFTLSFDQEVNTYTYEMRSVDSGKIVYGGAGAVTKAAINLSASSLLQGISRMGFQNTLNSFALYGTKAATIKLFAASTSGLAVGSAFGAILPPALAIMATKFSADTETILTEALEYQANIDVEIAHINCFRGQLSLVEARLLELNDGVGSMTELLEVNLVEFNALPEHRRNRATNTLKGNIVLKFLNDLLFTIQDFAHKYFNIGDPKDDFRDVQLLRTVLNSACCLAAVLSRATVLNENGALCSDAVTLFEQYRR</sequence>
<name>A0ABY5M1U4_9CYAN</name>
<proteinExistence type="predicted"/>
<reference evidence="1" key="1">
    <citation type="submission" date="2022-06" db="EMBL/GenBank/DDBJ databases">
        <title>Nostosin G and Spiroidesin B from the Cyanobacterium Dolichospermum sp. NIES-1697.</title>
        <authorList>
            <person name="Phan C.-S."/>
            <person name="Mehjabin J.J."/>
            <person name="Anas A.R.J."/>
            <person name="Hayasaka M."/>
            <person name="Onoki R."/>
            <person name="Wang J."/>
            <person name="Umezawa T."/>
            <person name="Washio K."/>
            <person name="Morikawa M."/>
            <person name="Okino T."/>
        </authorList>
    </citation>
    <scope>NUCLEOTIDE SEQUENCE</scope>
    <source>
        <strain evidence="1">NIES-1697</strain>
    </source>
</reference>
<dbReference type="EMBL" id="CP099464">
    <property type="protein sequence ID" value="UUO17194.1"/>
    <property type="molecule type" value="Genomic_DNA"/>
</dbReference>
<protein>
    <submittedName>
        <fullName evidence="1">Uncharacterized protein</fullName>
    </submittedName>
</protein>
<accession>A0ABY5M1U4</accession>
<evidence type="ECO:0000313" key="1">
    <source>
        <dbReference type="EMBL" id="UUO17194.1"/>
    </source>
</evidence>